<evidence type="ECO:0000256" key="6">
    <source>
        <dbReference type="ARBA" id="ARBA00022729"/>
    </source>
</evidence>
<feature type="signal peptide" evidence="10">
    <location>
        <begin position="1"/>
        <end position="23"/>
    </location>
</feature>
<evidence type="ECO:0000256" key="10">
    <source>
        <dbReference type="SAM" id="SignalP"/>
    </source>
</evidence>
<evidence type="ECO:0000313" key="13">
    <source>
        <dbReference type="EnsemblMetazoa" id="CPIJ010701-PA"/>
    </source>
</evidence>
<dbReference type="PANTHER" id="PTHR38329">
    <property type="entry name" value="CECROPIN-A1-RELATED"/>
    <property type="match status" value="1"/>
</dbReference>
<dbReference type="VEuPathDB" id="VectorBase:CPIJ010701"/>
<proteinExistence type="evidence at transcript level"/>
<evidence type="ECO:0000256" key="5">
    <source>
        <dbReference type="ARBA" id="ARBA00022588"/>
    </source>
</evidence>
<dbReference type="GO" id="GO:0005615">
    <property type="term" value="C:extracellular space"/>
    <property type="evidence" value="ECO:0007669"/>
    <property type="project" value="TreeGrafter"/>
</dbReference>
<evidence type="ECO:0000256" key="2">
    <source>
        <dbReference type="ARBA" id="ARBA00010680"/>
    </source>
</evidence>
<name>B0WWH0_CULQU</name>
<keyword evidence="3" id="KW-0964">Secreted</keyword>
<dbReference type="InterPro" id="IPR020400">
    <property type="entry name" value="CecC/Srx/CECD"/>
</dbReference>
<evidence type="ECO:0000256" key="7">
    <source>
        <dbReference type="ARBA" id="ARBA00022859"/>
    </source>
</evidence>
<dbReference type="GO" id="GO:0050829">
    <property type="term" value="P:defense response to Gram-negative bacterium"/>
    <property type="evidence" value="ECO:0007669"/>
    <property type="project" value="UniProtKB-ARBA"/>
</dbReference>
<evidence type="ECO:0000256" key="4">
    <source>
        <dbReference type="ARBA" id="ARBA00022529"/>
    </source>
</evidence>
<evidence type="ECO:0000256" key="8">
    <source>
        <dbReference type="ARBA" id="ARBA00023022"/>
    </source>
</evidence>
<dbReference type="GO" id="GO:0045087">
    <property type="term" value="P:innate immune response"/>
    <property type="evidence" value="ECO:0007669"/>
    <property type="project" value="UniProtKB-KW"/>
</dbReference>
<keyword evidence="8 9" id="KW-0044">Antibiotic</keyword>
<reference evidence="13" key="3">
    <citation type="submission" date="2021-02" db="UniProtKB">
        <authorList>
            <consortium name="EnsemblMetazoa"/>
        </authorList>
    </citation>
    <scope>IDENTIFICATION</scope>
    <source>
        <strain evidence="13">JHB</strain>
    </source>
</reference>
<dbReference type="SMR" id="B0WWH0"/>
<dbReference type="Pfam" id="PF00272">
    <property type="entry name" value="Cecropin"/>
    <property type="match status" value="1"/>
</dbReference>
<dbReference type="GO" id="GO:0019731">
    <property type="term" value="P:antibacterial humoral response"/>
    <property type="evidence" value="ECO:0007669"/>
    <property type="project" value="InterPro"/>
</dbReference>
<feature type="chain" id="PRO_5011408646" evidence="10">
    <location>
        <begin position="24"/>
        <end position="60"/>
    </location>
</feature>
<dbReference type="eggNOG" id="ENOG502TCNK">
    <property type="taxonomic scope" value="Eukaryota"/>
</dbReference>
<reference evidence="11" key="2">
    <citation type="journal article" date="2016" name="Genomics Appl Biol">
        <title>Comparative and Phylogenetic Analysis of Cecropin Gene Family in Culex quinquefasciatus.</title>
        <authorList>
            <person name="Zhao W.J."/>
            <person name="Zhang J."/>
            <person name="Zhang C.L."/>
            <person name="Zhai S.Z."/>
            <person name="Wang J."/>
        </authorList>
    </citation>
    <scope>NUCLEOTIDE SEQUENCE</scope>
</reference>
<dbReference type="OMA" id="NQMRIQS"/>
<dbReference type="EnsemblMetazoa" id="CPIJ010701-RA">
    <property type="protein sequence ID" value="CPIJ010701-PA"/>
    <property type="gene ID" value="CPIJ010701"/>
</dbReference>
<accession>B0WWH0</accession>
<reference evidence="12" key="1">
    <citation type="submission" date="2007-03" db="EMBL/GenBank/DDBJ databases">
        <title>Annotation of Culex pipiens quinquefasciatus.</title>
        <authorList>
            <consortium name="The Broad Institute Genome Sequencing Platform"/>
            <person name="Atkinson P.W."/>
            <person name="Hemingway J."/>
            <person name="Christensen B.M."/>
            <person name="Higgs S."/>
            <person name="Kodira C."/>
            <person name="Hannick L."/>
            <person name="Megy K."/>
            <person name="O'Leary S."/>
            <person name="Pearson M."/>
            <person name="Haas B.J."/>
            <person name="Mauceli E."/>
            <person name="Wortman J.R."/>
            <person name="Lee N.H."/>
            <person name="Guigo R."/>
            <person name="Stanke M."/>
            <person name="Alvarado L."/>
            <person name="Amedeo P."/>
            <person name="Antoine C.H."/>
            <person name="Arensburger P."/>
            <person name="Bidwell S.L."/>
            <person name="Crawford M."/>
            <person name="Camaro F."/>
            <person name="Devon K."/>
            <person name="Engels R."/>
            <person name="Hammond M."/>
            <person name="Howarth C."/>
            <person name="Koehrsen M."/>
            <person name="Lawson D."/>
            <person name="Montgomery P."/>
            <person name="Nene V."/>
            <person name="Nusbaum C."/>
            <person name="Puiu D."/>
            <person name="Romero-Severson J."/>
            <person name="Severson D.W."/>
            <person name="Shumway M."/>
            <person name="Sisk P."/>
            <person name="Stolte C."/>
            <person name="Zeng Q."/>
            <person name="Eisenstadt E."/>
            <person name="Fraser-Liggett C."/>
            <person name="Strausberg R."/>
            <person name="Galagan J."/>
            <person name="Birren B."/>
            <person name="Collins F.H."/>
        </authorList>
    </citation>
    <scope>NUCLEOTIDE SEQUENCE [LARGE SCALE GENOMIC DNA]</scope>
    <source>
        <strain evidence="12">JHB</strain>
    </source>
</reference>
<dbReference type="InterPro" id="IPR000875">
    <property type="entry name" value="CecC-like"/>
</dbReference>
<protein>
    <submittedName>
        <fullName evidence="11 12 13">Cecropin</fullName>
    </submittedName>
</protein>
<dbReference type="KEGG" id="cqu:CpipJ_CPIJ010701"/>
<dbReference type="FunCoup" id="B0WWH0">
    <property type="interactions" value="114"/>
</dbReference>
<keyword evidence="14" id="KW-1185">Reference proteome</keyword>
<evidence type="ECO:0000313" key="12">
    <source>
        <dbReference type="EMBL" id="EDS36062.1"/>
    </source>
</evidence>
<dbReference type="VEuPathDB" id="VectorBase:CQUJHB004035"/>
<keyword evidence="5 9" id="KW-0399">Innate immunity</keyword>
<dbReference type="Proteomes" id="UP000002320">
    <property type="component" value="Unassembled WGS sequence"/>
</dbReference>
<dbReference type="GO" id="GO:0050830">
    <property type="term" value="P:defense response to Gram-positive bacterium"/>
    <property type="evidence" value="ECO:0007669"/>
    <property type="project" value="TreeGrafter"/>
</dbReference>
<dbReference type="OrthoDB" id="7410372at2759"/>
<keyword evidence="6 10" id="KW-0732">Signal</keyword>
<gene>
    <name evidence="13" type="primary">6044197</name>
    <name evidence="12" type="ORF">CpipJ_CPIJ010701</name>
</gene>
<dbReference type="InParanoid" id="B0WWH0"/>
<sequence length="60" mass="6337">MNFNKLFAIVLLAALAFLGQTEAGGLKKFGKRLERVGKHVFEATAKALPVVAGINALGPK</sequence>
<dbReference type="EMBL" id="DS232147">
    <property type="protein sequence ID" value="EDS36062.1"/>
    <property type="molecule type" value="Genomic_DNA"/>
</dbReference>
<evidence type="ECO:0000256" key="9">
    <source>
        <dbReference type="RuleBase" id="RU003948"/>
    </source>
</evidence>
<comment type="subcellular location">
    <subcellularLocation>
        <location evidence="1 9">Secreted</location>
    </subcellularLocation>
</comment>
<organism>
    <name type="scientific">Culex quinquefasciatus</name>
    <name type="common">Southern house mosquito</name>
    <name type="synonym">Culex pungens</name>
    <dbReference type="NCBI Taxonomy" id="7176"/>
    <lineage>
        <taxon>Eukaryota</taxon>
        <taxon>Metazoa</taxon>
        <taxon>Ecdysozoa</taxon>
        <taxon>Arthropoda</taxon>
        <taxon>Hexapoda</taxon>
        <taxon>Insecta</taxon>
        <taxon>Pterygota</taxon>
        <taxon>Neoptera</taxon>
        <taxon>Endopterygota</taxon>
        <taxon>Diptera</taxon>
        <taxon>Nematocera</taxon>
        <taxon>Culicoidea</taxon>
        <taxon>Culicidae</taxon>
        <taxon>Culicinae</taxon>
        <taxon>Culicini</taxon>
        <taxon>Culex</taxon>
        <taxon>Culex</taxon>
    </lineage>
</organism>
<evidence type="ECO:0000256" key="1">
    <source>
        <dbReference type="ARBA" id="ARBA00004613"/>
    </source>
</evidence>
<evidence type="ECO:0000256" key="3">
    <source>
        <dbReference type="ARBA" id="ARBA00022525"/>
    </source>
</evidence>
<comment type="similarity">
    <text evidence="2 9">Belongs to the cecropin family.</text>
</comment>
<dbReference type="PANTHER" id="PTHR38329:SF1">
    <property type="entry name" value="CECROPIN-A1-RELATED"/>
    <property type="match status" value="1"/>
</dbReference>
<dbReference type="AlphaFoldDB" id="B0WWH0"/>
<keyword evidence="4 9" id="KW-0929">Antimicrobial</keyword>
<evidence type="ECO:0000313" key="14">
    <source>
        <dbReference type="Proteomes" id="UP000002320"/>
    </source>
</evidence>
<dbReference type="EMBL" id="KU175181">
    <property type="protein sequence ID" value="ANM44744.1"/>
    <property type="molecule type" value="mRNA"/>
</dbReference>
<evidence type="ECO:0000313" key="11">
    <source>
        <dbReference type="EMBL" id="ANM44744.1"/>
    </source>
</evidence>
<keyword evidence="7 9" id="KW-0391">Immunity</keyword>
<dbReference type="HOGENOM" id="CLU_187909_1_1_1"/>
<dbReference type="STRING" id="7176.B0WWH0"/>